<keyword evidence="3 11" id="KW-0328">Glycosyltransferase</keyword>
<organism evidence="12 13">
    <name type="scientific">Gynuella sunshinyii YC6258</name>
    <dbReference type="NCBI Taxonomy" id="1445510"/>
    <lineage>
        <taxon>Bacteria</taxon>
        <taxon>Pseudomonadati</taxon>
        <taxon>Pseudomonadota</taxon>
        <taxon>Gammaproteobacteria</taxon>
        <taxon>Oceanospirillales</taxon>
        <taxon>Saccharospirillaceae</taxon>
        <taxon>Gynuella</taxon>
    </lineage>
</organism>
<dbReference type="UniPathway" id="UPA00219"/>
<dbReference type="RefSeq" id="WP_044616988.1">
    <property type="nucleotide sequence ID" value="NZ_CP007142.1"/>
</dbReference>
<dbReference type="InterPro" id="IPR011923">
    <property type="entry name" value="RodA/MrdB"/>
</dbReference>
<evidence type="ECO:0000313" key="13">
    <source>
        <dbReference type="Proteomes" id="UP000032266"/>
    </source>
</evidence>
<dbReference type="NCBIfam" id="TIGR02210">
    <property type="entry name" value="rodA_shape"/>
    <property type="match status" value="1"/>
</dbReference>
<dbReference type="GO" id="GO:0071555">
    <property type="term" value="P:cell wall organization"/>
    <property type="evidence" value="ECO:0007669"/>
    <property type="project" value="UniProtKB-KW"/>
</dbReference>
<dbReference type="HAMAP" id="MF_02079">
    <property type="entry name" value="PGT_RodA"/>
    <property type="match status" value="1"/>
</dbReference>
<evidence type="ECO:0000256" key="11">
    <source>
        <dbReference type="HAMAP-Rule" id="MF_02079"/>
    </source>
</evidence>
<comment type="similarity">
    <text evidence="11">Belongs to the SEDS family. MrdB/RodA subfamily.</text>
</comment>
<feature type="transmembrane region" description="Helical" evidence="11">
    <location>
        <begin position="149"/>
        <end position="166"/>
    </location>
</feature>
<feature type="transmembrane region" description="Helical" evidence="11">
    <location>
        <begin position="29"/>
        <end position="49"/>
    </location>
</feature>
<keyword evidence="4 11" id="KW-0808">Transferase</keyword>
<evidence type="ECO:0000256" key="10">
    <source>
        <dbReference type="ARBA" id="ARBA00023316"/>
    </source>
</evidence>
<dbReference type="Proteomes" id="UP000032266">
    <property type="component" value="Chromosome"/>
</dbReference>
<dbReference type="GO" id="GO:0008955">
    <property type="term" value="F:peptidoglycan glycosyltransferase activity"/>
    <property type="evidence" value="ECO:0007669"/>
    <property type="project" value="UniProtKB-UniRule"/>
</dbReference>
<keyword evidence="2 11" id="KW-1003">Cell membrane</keyword>
<gene>
    <name evidence="11" type="primary">mrdB</name>
    <name evidence="11" type="synonym">rodA</name>
    <name evidence="12" type="ORF">YC6258_02427</name>
</gene>
<evidence type="ECO:0000313" key="12">
    <source>
        <dbReference type="EMBL" id="AJQ94465.1"/>
    </source>
</evidence>
<feature type="transmembrane region" description="Helical" evidence="11">
    <location>
        <begin position="350"/>
        <end position="371"/>
    </location>
</feature>
<keyword evidence="12" id="KW-0132">Cell division</keyword>
<dbReference type="STRING" id="1445510.YC6258_02427"/>
<dbReference type="KEGG" id="gsn:YC6258_02427"/>
<feature type="transmembrane region" description="Helical" evidence="11">
    <location>
        <begin position="317"/>
        <end position="344"/>
    </location>
</feature>
<proteinExistence type="inferred from homology"/>
<evidence type="ECO:0000256" key="4">
    <source>
        <dbReference type="ARBA" id="ARBA00022679"/>
    </source>
</evidence>
<dbReference type="InterPro" id="IPR018365">
    <property type="entry name" value="Cell_cycle_FtsW-rel_CS"/>
</dbReference>
<dbReference type="InterPro" id="IPR001182">
    <property type="entry name" value="FtsW/RodA"/>
</dbReference>
<keyword evidence="7 11" id="KW-0573">Peptidoglycan synthesis</keyword>
<dbReference type="GO" id="GO:0032153">
    <property type="term" value="C:cell division site"/>
    <property type="evidence" value="ECO:0007669"/>
    <property type="project" value="TreeGrafter"/>
</dbReference>
<comment type="function">
    <text evidence="11">Peptidoglycan polymerase that is essential for cell wall elongation.</text>
</comment>
<evidence type="ECO:0000256" key="6">
    <source>
        <dbReference type="ARBA" id="ARBA00022960"/>
    </source>
</evidence>
<keyword evidence="10 11" id="KW-0961">Cell wall biogenesis/degradation</keyword>
<dbReference type="GO" id="GO:0005886">
    <property type="term" value="C:plasma membrane"/>
    <property type="evidence" value="ECO:0007669"/>
    <property type="project" value="UniProtKB-SubCell"/>
</dbReference>
<dbReference type="HOGENOM" id="CLU_029243_2_2_6"/>
<keyword evidence="13" id="KW-1185">Reference proteome</keyword>
<feature type="transmembrane region" description="Helical" evidence="11">
    <location>
        <begin position="196"/>
        <end position="214"/>
    </location>
</feature>
<comment type="pathway">
    <text evidence="11">Cell wall biogenesis; peptidoglycan biosynthesis.</text>
</comment>
<keyword evidence="9 11" id="KW-0472">Membrane</keyword>
<dbReference type="GO" id="GO:0009252">
    <property type="term" value="P:peptidoglycan biosynthetic process"/>
    <property type="evidence" value="ECO:0007669"/>
    <property type="project" value="UniProtKB-UniRule"/>
</dbReference>
<sequence>MAFQEYVRSLPELDLRGSPSLSYRLHIDVPLLLMLLMVCLGGLVVLYSASGGSAVMVEKQAMRFGLAYIIMLVIAQMDPRVYARWGLGVYVVGNALLVAVLIMGKSGKGAQRWLDLPGLPAFQPSEIMKLAVPIVLAWYLSRNPLPPKLKHLFFGGVGLLIPTALIVQQPDLGTSLLIMISGIFVIYLAGISWKLIASFVSLAMAMGPVMWFFVMREYQKQRVLTFLNPESDPLGAGWNIIQSKTAIGSGGIEGKGFMLGTQSQLDFLPESHTDFIIAVLGEEFGYIGVMLLITLYLAITVRGMIITVRARDSFGRLLAGSITLTFFIYVFVNIGMVSGILPVVGVPLPLISYGGTSIVTLMTGFGILMSISTHQKL</sequence>
<dbReference type="GO" id="GO:0015648">
    <property type="term" value="F:lipid-linked peptidoglycan transporter activity"/>
    <property type="evidence" value="ECO:0007669"/>
    <property type="project" value="TreeGrafter"/>
</dbReference>
<dbReference type="PANTHER" id="PTHR30474">
    <property type="entry name" value="CELL CYCLE PROTEIN"/>
    <property type="match status" value="1"/>
</dbReference>
<comment type="subcellular location">
    <subcellularLocation>
        <location evidence="11">Cell inner membrane</location>
        <topology evidence="11">Multi-pass membrane protein</topology>
    </subcellularLocation>
    <subcellularLocation>
        <location evidence="1">Membrane</location>
        <topology evidence="1">Multi-pass membrane protein</topology>
    </subcellularLocation>
</comment>
<dbReference type="EC" id="2.4.99.28" evidence="11"/>
<name>A0A0C5V4Q0_9GAMM</name>
<comment type="catalytic activity">
    <reaction evidence="11">
        <text>[GlcNAc-(1-&gt;4)-Mur2Ac(oyl-L-Ala-gamma-D-Glu-L-Lys-D-Ala-D-Ala)](n)-di-trans,octa-cis-undecaprenyl diphosphate + beta-D-GlcNAc-(1-&gt;4)-Mur2Ac(oyl-L-Ala-gamma-D-Glu-L-Lys-D-Ala-D-Ala)-di-trans,octa-cis-undecaprenyl diphosphate = [GlcNAc-(1-&gt;4)-Mur2Ac(oyl-L-Ala-gamma-D-Glu-L-Lys-D-Ala-D-Ala)](n+1)-di-trans,octa-cis-undecaprenyl diphosphate + di-trans,octa-cis-undecaprenyl diphosphate + H(+)</text>
        <dbReference type="Rhea" id="RHEA:23708"/>
        <dbReference type="Rhea" id="RHEA-COMP:9602"/>
        <dbReference type="Rhea" id="RHEA-COMP:9603"/>
        <dbReference type="ChEBI" id="CHEBI:15378"/>
        <dbReference type="ChEBI" id="CHEBI:58405"/>
        <dbReference type="ChEBI" id="CHEBI:60033"/>
        <dbReference type="ChEBI" id="CHEBI:78435"/>
        <dbReference type="EC" id="2.4.99.28"/>
    </reaction>
</comment>
<evidence type="ECO:0000256" key="8">
    <source>
        <dbReference type="ARBA" id="ARBA00022989"/>
    </source>
</evidence>
<feature type="transmembrane region" description="Helical" evidence="11">
    <location>
        <begin position="83"/>
        <end position="104"/>
    </location>
</feature>
<dbReference type="Pfam" id="PF01098">
    <property type="entry name" value="FTSW_RODA_SPOVE"/>
    <property type="match status" value="1"/>
</dbReference>
<evidence type="ECO:0000256" key="7">
    <source>
        <dbReference type="ARBA" id="ARBA00022984"/>
    </source>
</evidence>
<accession>A0A0C5V4Q0</accession>
<dbReference type="PATRIC" id="fig|1445510.3.peg.2384"/>
<dbReference type="PROSITE" id="PS00428">
    <property type="entry name" value="FTSW_RODA_SPOVE"/>
    <property type="match status" value="1"/>
</dbReference>
<reference evidence="12 13" key="1">
    <citation type="submission" date="2014-01" db="EMBL/GenBank/DDBJ databases">
        <title>Full genme sequencing of cellulolytic bacterium Gynuella sunshinyii YC6258T gen. nov., sp. nov.</title>
        <authorList>
            <person name="Khan H."/>
            <person name="Chung E.J."/>
            <person name="Chung Y.R."/>
        </authorList>
    </citation>
    <scope>NUCLEOTIDE SEQUENCE [LARGE SCALE GENOMIC DNA]</scope>
    <source>
        <strain evidence="12 13">YC6258</strain>
    </source>
</reference>
<keyword evidence="12" id="KW-0131">Cell cycle</keyword>
<feature type="transmembrane region" description="Helical" evidence="11">
    <location>
        <begin position="284"/>
        <end position="305"/>
    </location>
</feature>
<evidence type="ECO:0000256" key="9">
    <source>
        <dbReference type="ARBA" id="ARBA00023136"/>
    </source>
</evidence>
<keyword evidence="8 11" id="KW-1133">Transmembrane helix</keyword>
<dbReference type="GO" id="GO:0051301">
    <property type="term" value="P:cell division"/>
    <property type="evidence" value="ECO:0007669"/>
    <property type="project" value="UniProtKB-KW"/>
</dbReference>
<keyword evidence="11" id="KW-0997">Cell inner membrane</keyword>
<dbReference type="PANTHER" id="PTHR30474:SF1">
    <property type="entry name" value="PEPTIDOGLYCAN GLYCOSYLTRANSFERASE MRDB"/>
    <property type="match status" value="1"/>
</dbReference>
<keyword evidence="6 11" id="KW-0133">Cell shape</keyword>
<evidence type="ECO:0000256" key="2">
    <source>
        <dbReference type="ARBA" id="ARBA00022475"/>
    </source>
</evidence>
<protein>
    <recommendedName>
        <fullName evidence="11">Peptidoglycan glycosyltransferase MrdB</fullName>
        <shortName evidence="11">PGT</shortName>
        <ecNumber evidence="11">2.4.99.28</ecNumber>
    </recommendedName>
    <alternativeName>
        <fullName evidence="11">Cell elongation protein RodA</fullName>
    </alternativeName>
    <alternativeName>
        <fullName evidence="11">Cell wall polymerase</fullName>
    </alternativeName>
    <alternativeName>
        <fullName evidence="11">Peptidoglycan polymerase</fullName>
        <shortName evidence="11">PG polymerase</shortName>
    </alternativeName>
</protein>
<dbReference type="EMBL" id="CP007142">
    <property type="protein sequence ID" value="AJQ94465.1"/>
    <property type="molecule type" value="Genomic_DNA"/>
</dbReference>
<feature type="transmembrane region" description="Helical" evidence="11">
    <location>
        <begin position="172"/>
        <end position="189"/>
    </location>
</feature>
<dbReference type="AlphaFoldDB" id="A0A0C5V4Q0"/>
<dbReference type="OrthoDB" id="9768187at2"/>
<keyword evidence="5 11" id="KW-0812">Transmembrane</keyword>
<evidence type="ECO:0000256" key="1">
    <source>
        <dbReference type="ARBA" id="ARBA00004141"/>
    </source>
</evidence>
<evidence type="ECO:0000256" key="5">
    <source>
        <dbReference type="ARBA" id="ARBA00022692"/>
    </source>
</evidence>
<evidence type="ECO:0000256" key="3">
    <source>
        <dbReference type="ARBA" id="ARBA00022676"/>
    </source>
</evidence>
<dbReference type="GO" id="GO:0008360">
    <property type="term" value="P:regulation of cell shape"/>
    <property type="evidence" value="ECO:0007669"/>
    <property type="project" value="UniProtKB-KW"/>
</dbReference>